<keyword evidence="3" id="KW-1185">Reference proteome</keyword>
<accession>A0ABP7H6H4</accession>
<protein>
    <recommendedName>
        <fullName evidence="4">Transposase</fullName>
    </recommendedName>
</protein>
<name>A0ABP7H6H4_9ACTN</name>
<gene>
    <name evidence="2" type="ORF">GCM10022403_017610</name>
</gene>
<comment type="caution">
    <text evidence="2">The sequence shown here is derived from an EMBL/GenBank/DDBJ whole genome shotgun (WGS) entry which is preliminary data.</text>
</comment>
<feature type="region of interest" description="Disordered" evidence="1">
    <location>
        <begin position="23"/>
        <end position="42"/>
    </location>
</feature>
<proteinExistence type="predicted"/>
<evidence type="ECO:0000313" key="3">
    <source>
        <dbReference type="Proteomes" id="UP001501009"/>
    </source>
</evidence>
<organism evidence="2 3">
    <name type="scientific">Streptomyces coacervatus</name>
    <dbReference type="NCBI Taxonomy" id="647381"/>
    <lineage>
        <taxon>Bacteria</taxon>
        <taxon>Bacillati</taxon>
        <taxon>Actinomycetota</taxon>
        <taxon>Actinomycetes</taxon>
        <taxon>Kitasatosporales</taxon>
        <taxon>Streptomycetaceae</taxon>
        <taxon>Streptomyces</taxon>
    </lineage>
</organism>
<sequence length="66" mass="7733">MNERHLRTILNTYTDHYNRHRPHQALHQRSPQASETGQTTPAIPFGRRVRRTQLLGGLLNEYRQAA</sequence>
<dbReference type="EMBL" id="BAABDE010000007">
    <property type="protein sequence ID" value="GAA3783471.1"/>
    <property type="molecule type" value="Genomic_DNA"/>
</dbReference>
<feature type="compositionally biased region" description="Polar residues" evidence="1">
    <location>
        <begin position="27"/>
        <end position="41"/>
    </location>
</feature>
<evidence type="ECO:0008006" key="4">
    <source>
        <dbReference type="Google" id="ProtNLM"/>
    </source>
</evidence>
<dbReference type="Proteomes" id="UP001501009">
    <property type="component" value="Unassembled WGS sequence"/>
</dbReference>
<reference evidence="3" key="1">
    <citation type="journal article" date="2019" name="Int. J. Syst. Evol. Microbiol.">
        <title>The Global Catalogue of Microorganisms (GCM) 10K type strain sequencing project: providing services to taxonomists for standard genome sequencing and annotation.</title>
        <authorList>
            <consortium name="The Broad Institute Genomics Platform"/>
            <consortium name="The Broad Institute Genome Sequencing Center for Infectious Disease"/>
            <person name="Wu L."/>
            <person name="Ma J."/>
        </authorList>
    </citation>
    <scope>NUCLEOTIDE SEQUENCE [LARGE SCALE GENOMIC DNA]</scope>
    <source>
        <strain evidence="3">JCM 17138</strain>
    </source>
</reference>
<evidence type="ECO:0000256" key="1">
    <source>
        <dbReference type="SAM" id="MobiDB-lite"/>
    </source>
</evidence>
<evidence type="ECO:0000313" key="2">
    <source>
        <dbReference type="EMBL" id="GAA3783471.1"/>
    </source>
</evidence>